<name>A0A1J5PZ07_9ZZZZ</name>
<dbReference type="InterPro" id="IPR050221">
    <property type="entry name" value="26S_Proteasome_ATPase"/>
</dbReference>
<dbReference type="PANTHER" id="PTHR23073">
    <property type="entry name" value="26S PROTEASOME REGULATORY SUBUNIT"/>
    <property type="match status" value="1"/>
</dbReference>
<keyword evidence="3" id="KW-0067">ATP-binding</keyword>
<keyword evidence="5" id="KW-0482">Metalloprotease</keyword>
<dbReference type="AlphaFoldDB" id="A0A1J5PZ07"/>
<dbReference type="GO" id="GO:0016887">
    <property type="term" value="F:ATP hydrolysis activity"/>
    <property type="evidence" value="ECO:0007669"/>
    <property type="project" value="InterPro"/>
</dbReference>
<dbReference type="InterPro" id="IPR003959">
    <property type="entry name" value="ATPase_AAA_core"/>
</dbReference>
<comment type="caution">
    <text evidence="5">The sequence shown here is derived from an EMBL/GenBank/DDBJ whole genome shotgun (WGS) entry which is preliminary data.</text>
</comment>
<accession>A0A1J5PZ07</accession>
<evidence type="ECO:0000256" key="2">
    <source>
        <dbReference type="ARBA" id="ARBA00022741"/>
    </source>
</evidence>
<reference evidence="5" key="1">
    <citation type="submission" date="2016-10" db="EMBL/GenBank/DDBJ databases">
        <title>Sequence of Gallionella enrichment culture.</title>
        <authorList>
            <person name="Poehlein A."/>
            <person name="Muehling M."/>
            <person name="Daniel R."/>
        </authorList>
    </citation>
    <scope>NUCLEOTIDE SEQUENCE</scope>
</reference>
<evidence type="ECO:0000256" key="3">
    <source>
        <dbReference type="ARBA" id="ARBA00022840"/>
    </source>
</evidence>
<dbReference type="GO" id="GO:0005524">
    <property type="term" value="F:ATP binding"/>
    <property type="evidence" value="ECO:0007669"/>
    <property type="project" value="UniProtKB-KW"/>
</dbReference>
<dbReference type="InterPro" id="IPR027417">
    <property type="entry name" value="P-loop_NTPase"/>
</dbReference>
<dbReference type="Gene3D" id="3.40.50.300">
    <property type="entry name" value="P-loop containing nucleotide triphosphate hydrolases"/>
    <property type="match status" value="1"/>
</dbReference>
<feature type="domain" description="AAA+ ATPase" evidence="4">
    <location>
        <begin position="219"/>
        <end position="351"/>
    </location>
</feature>
<dbReference type="EC" id="3.4.24.-" evidence="5"/>
<evidence type="ECO:0000313" key="5">
    <source>
        <dbReference type="EMBL" id="OIQ68877.1"/>
    </source>
</evidence>
<dbReference type="CDD" id="cd19481">
    <property type="entry name" value="RecA-like_protease"/>
    <property type="match status" value="1"/>
</dbReference>
<gene>
    <name evidence="5" type="primary">ftsH_22</name>
    <name evidence="5" type="ORF">GALL_495250</name>
</gene>
<sequence>MSLAAGALSAAGLGCLAVDLARVPPSADLERLVAVVVREAALRGAGLVVVHAERLAENDPAGLFTALLEAAVPVLAVGEKPWHAGWLPHHPLIVDAPAVTTEERSAVWDEHLGAGVADRALSTLRLTPEAIADAAHYATSLALVTGTEVSADSARAAARRVGGSMTSGAASAPQRPPTFADLVLPDHAGGTLRRLVSWARHRDEVLADGRLVDVGGKGTGIAALFSGSPGTGKTLAAHVVAAELGLDLYRVDLSSIVDKYIGETEKNLERVFHEAESLNVLLFFDEADALFGKRSDVKDAHDRYANQEVAYLLQRMENFDGMTILATNLQGNLDPAFSRRMSFIVHFPDPDAPTRHRLWDANLARVETDPDDPVQVAHLARQVELAGGDIRNIVLAAAYDAIASGRPVGMRHVLAATVAEYQKLGRRVPANGFVPDAAATLPGQTGVTRLGDTHIEGEADDAG</sequence>
<dbReference type="SMART" id="SM00382">
    <property type="entry name" value="AAA"/>
    <property type="match status" value="1"/>
</dbReference>
<dbReference type="GO" id="GO:0006508">
    <property type="term" value="P:proteolysis"/>
    <property type="evidence" value="ECO:0007669"/>
    <property type="project" value="UniProtKB-KW"/>
</dbReference>
<keyword evidence="2" id="KW-0547">Nucleotide-binding</keyword>
<organism evidence="5">
    <name type="scientific">mine drainage metagenome</name>
    <dbReference type="NCBI Taxonomy" id="410659"/>
    <lineage>
        <taxon>unclassified sequences</taxon>
        <taxon>metagenomes</taxon>
        <taxon>ecological metagenomes</taxon>
    </lineage>
</organism>
<protein>
    <submittedName>
        <fullName evidence="5">ATP-dependent zinc metalloprotease FtsH</fullName>
        <ecNumber evidence="5">3.4.24.-</ecNumber>
    </submittedName>
</protein>
<comment type="similarity">
    <text evidence="1">Belongs to the AAA ATPase family.</text>
</comment>
<keyword evidence="5" id="KW-0378">Hydrolase</keyword>
<proteinExistence type="inferred from homology"/>
<dbReference type="EMBL" id="MLJW01005052">
    <property type="protein sequence ID" value="OIQ68877.1"/>
    <property type="molecule type" value="Genomic_DNA"/>
</dbReference>
<evidence type="ECO:0000256" key="1">
    <source>
        <dbReference type="ARBA" id="ARBA00006914"/>
    </source>
</evidence>
<keyword evidence="5" id="KW-0645">Protease</keyword>
<evidence type="ECO:0000259" key="4">
    <source>
        <dbReference type="SMART" id="SM00382"/>
    </source>
</evidence>
<dbReference type="InterPro" id="IPR003593">
    <property type="entry name" value="AAA+_ATPase"/>
</dbReference>
<dbReference type="SUPFAM" id="SSF52540">
    <property type="entry name" value="P-loop containing nucleoside triphosphate hydrolases"/>
    <property type="match status" value="1"/>
</dbReference>
<dbReference type="GO" id="GO:0008237">
    <property type="term" value="F:metallopeptidase activity"/>
    <property type="evidence" value="ECO:0007669"/>
    <property type="project" value="UniProtKB-KW"/>
</dbReference>
<dbReference type="Pfam" id="PF00004">
    <property type="entry name" value="AAA"/>
    <property type="match status" value="1"/>
</dbReference>